<comment type="subcellular location">
    <subcellularLocation>
        <location evidence="1">Cell membrane</location>
        <topology evidence="1">Multi-pass membrane protein</topology>
    </subcellularLocation>
</comment>
<gene>
    <name evidence="8" type="ORF">KEC57_01815</name>
</gene>
<dbReference type="PANTHER" id="PTHR43394">
    <property type="entry name" value="ATP-DEPENDENT PERMEASE MDL1, MITOCHONDRIAL"/>
    <property type="match status" value="1"/>
</dbReference>
<dbReference type="InterPro" id="IPR036640">
    <property type="entry name" value="ABC1_TM_sf"/>
</dbReference>
<feature type="transmembrane region" description="Helical" evidence="5">
    <location>
        <begin position="133"/>
        <end position="155"/>
    </location>
</feature>
<comment type="caution">
    <text evidence="8">The sequence shown here is derived from an EMBL/GenBank/DDBJ whole genome shotgun (WGS) entry which is preliminary data.</text>
</comment>
<dbReference type="GO" id="GO:0015421">
    <property type="term" value="F:ABC-type oligopeptide transporter activity"/>
    <property type="evidence" value="ECO:0007669"/>
    <property type="project" value="TreeGrafter"/>
</dbReference>
<name>A0A9X1S1J5_9MICO</name>
<dbReference type="GO" id="GO:0016887">
    <property type="term" value="F:ATP hydrolysis activity"/>
    <property type="evidence" value="ECO:0007669"/>
    <property type="project" value="InterPro"/>
</dbReference>
<dbReference type="Pfam" id="PF00005">
    <property type="entry name" value="ABC_tran"/>
    <property type="match status" value="1"/>
</dbReference>
<keyword evidence="9" id="KW-1185">Reference proteome</keyword>
<keyword evidence="3 5" id="KW-1133">Transmembrane helix</keyword>
<evidence type="ECO:0000256" key="1">
    <source>
        <dbReference type="ARBA" id="ARBA00004651"/>
    </source>
</evidence>
<evidence type="ECO:0000313" key="8">
    <source>
        <dbReference type="EMBL" id="MCC2030914.1"/>
    </source>
</evidence>
<protein>
    <submittedName>
        <fullName evidence="8">ABC transporter ATP-binding protein</fullName>
    </submittedName>
</protein>
<dbReference type="Gene3D" id="3.40.50.300">
    <property type="entry name" value="P-loop containing nucleotide triphosphate hydrolases"/>
    <property type="match status" value="1"/>
</dbReference>
<dbReference type="GO" id="GO:0005524">
    <property type="term" value="F:ATP binding"/>
    <property type="evidence" value="ECO:0007669"/>
    <property type="project" value="UniProtKB-KW"/>
</dbReference>
<evidence type="ECO:0000313" key="9">
    <source>
        <dbReference type="Proteomes" id="UP001139354"/>
    </source>
</evidence>
<dbReference type="InterPro" id="IPR017871">
    <property type="entry name" value="ABC_transporter-like_CS"/>
</dbReference>
<evidence type="ECO:0000259" key="6">
    <source>
        <dbReference type="PROSITE" id="PS50893"/>
    </source>
</evidence>
<dbReference type="PANTHER" id="PTHR43394:SF1">
    <property type="entry name" value="ATP-BINDING CASSETTE SUB-FAMILY B MEMBER 10, MITOCHONDRIAL"/>
    <property type="match status" value="1"/>
</dbReference>
<evidence type="ECO:0000256" key="2">
    <source>
        <dbReference type="ARBA" id="ARBA00022692"/>
    </source>
</evidence>
<dbReference type="Gene3D" id="1.20.1560.10">
    <property type="entry name" value="ABC transporter type 1, transmembrane domain"/>
    <property type="match status" value="1"/>
</dbReference>
<proteinExistence type="predicted"/>
<dbReference type="GO" id="GO:0005886">
    <property type="term" value="C:plasma membrane"/>
    <property type="evidence" value="ECO:0007669"/>
    <property type="project" value="UniProtKB-SubCell"/>
</dbReference>
<dbReference type="RefSeq" id="WP_229382803.1">
    <property type="nucleotide sequence ID" value="NZ_JAGTTN010000001.1"/>
</dbReference>
<sequence length="550" mass="56426">MPLVDSVPAVVPATLIRRGQRGRVALASLGFSLHQSCEALVPIVVGIAIDVAIAPSDPWLLLGTLAVLAVVFLTLLSVWRMGELAATRAYVETTYGDRRGLIARLLAPRVSFPGPAGQMLSTLSSDVDEAATVVWTISRAIASGAAVLTASIALLVISPPLAALVLVGTPVVMVVLHFCTRPLERRSSAEQEALAASSALAGDLLSGLRSVKGLGAEDEAIRRFRHVNERSLRAALRASYAEGAFTGVSSLISGAYLVLLAAIASAAVVAGDLTPGQLVTVVGLAQFLQWPIAGLGLVGAQMARVRASAGRMDVLAGTVSGPGSQIEHGPGDVRIRGLRLPSGGELTLDVPAGSMVGLVLDEEDAIAAHDRLAGLGRSDDGHVHIDGVPLVGPPAAGARPGLIAPPHEPALFTGTVGDNVVPRGSALDDAHVRAAAEAAALSDILLVEGWGREIGERGRLLSGGQRQRVALARALAADPAVLVLREPATSVDAVTQAGIAEGIRRHRAGRTTLLFTTSPALLSMCDVLVDASGEEAAVVDAAPSEGRTRA</sequence>
<feature type="transmembrane region" description="Helical" evidence="5">
    <location>
        <begin position="59"/>
        <end position="79"/>
    </location>
</feature>
<feature type="transmembrane region" description="Helical" evidence="5">
    <location>
        <begin position="243"/>
        <end position="270"/>
    </location>
</feature>
<feature type="domain" description="ABC transmembrane type-1" evidence="7">
    <location>
        <begin position="25"/>
        <end position="304"/>
    </location>
</feature>
<accession>A0A9X1S1J5</accession>
<keyword evidence="4 5" id="KW-0472">Membrane</keyword>
<keyword evidence="8" id="KW-0547">Nucleotide-binding</keyword>
<keyword evidence="8" id="KW-0067">ATP-binding</keyword>
<dbReference type="PROSITE" id="PS50929">
    <property type="entry name" value="ABC_TM1F"/>
    <property type="match status" value="1"/>
</dbReference>
<feature type="domain" description="ABC transporter" evidence="6">
    <location>
        <begin position="328"/>
        <end position="549"/>
    </location>
</feature>
<dbReference type="CDD" id="cd07346">
    <property type="entry name" value="ABC_6TM_exporters"/>
    <property type="match status" value="1"/>
</dbReference>
<dbReference type="Pfam" id="PF00664">
    <property type="entry name" value="ABC_membrane"/>
    <property type="match status" value="1"/>
</dbReference>
<dbReference type="SUPFAM" id="SSF90123">
    <property type="entry name" value="ABC transporter transmembrane region"/>
    <property type="match status" value="1"/>
</dbReference>
<evidence type="ECO:0000256" key="3">
    <source>
        <dbReference type="ARBA" id="ARBA00022989"/>
    </source>
</evidence>
<dbReference type="InterPro" id="IPR039421">
    <property type="entry name" value="Type_1_exporter"/>
</dbReference>
<feature type="transmembrane region" description="Helical" evidence="5">
    <location>
        <begin position="161"/>
        <end position="179"/>
    </location>
</feature>
<dbReference type="PROSITE" id="PS00211">
    <property type="entry name" value="ABC_TRANSPORTER_1"/>
    <property type="match status" value="1"/>
</dbReference>
<dbReference type="SUPFAM" id="SSF52540">
    <property type="entry name" value="P-loop containing nucleoside triphosphate hydrolases"/>
    <property type="match status" value="1"/>
</dbReference>
<reference evidence="8" key="1">
    <citation type="submission" date="2021-04" db="EMBL/GenBank/DDBJ databases">
        <title>Microbacterium tenobrionis sp. nov. and Microbacterium allomyrinae sp. nov., isolated from larvae of Tenobrio molitor and Allomyrina dichotoma, respectively.</title>
        <authorList>
            <person name="Lee S.D."/>
        </authorList>
    </citation>
    <scope>NUCLEOTIDE SEQUENCE</scope>
    <source>
        <strain evidence="8">BWT-G7</strain>
    </source>
</reference>
<dbReference type="Proteomes" id="UP001139354">
    <property type="component" value="Unassembled WGS sequence"/>
</dbReference>
<evidence type="ECO:0000256" key="5">
    <source>
        <dbReference type="SAM" id="Phobius"/>
    </source>
</evidence>
<dbReference type="PROSITE" id="PS50893">
    <property type="entry name" value="ABC_TRANSPORTER_2"/>
    <property type="match status" value="1"/>
</dbReference>
<dbReference type="EMBL" id="JAGTTN010000001">
    <property type="protein sequence ID" value="MCC2030914.1"/>
    <property type="molecule type" value="Genomic_DNA"/>
</dbReference>
<dbReference type="InterPro" id="IPR003439">
    <property type="entry name" value="ABC_transporter-like_ATP-bd"/>
</dbReference>
<keyword evidence="2 5" id="KW-0812">Transmembrane</keyword>
<evidence type="ECO:0000256" key="4">
    <source>
        <dbReference type="ARBA" id="ARBA00023136"/>
    </source>
</evidence>
<dbReference type="InterPro" id="IPR011527">
    <property type="entry name" value="ABC1_TM_dom"/>
</dbReference>
<organism evidence="8 9">
    <name type="scientific">Microbacterium allomyrinae</name>
    <dbReference type="NCBI Taxonomy" id="2830666"/>
    <lineage>
        <taxon>Bacteria</taxon>
        <taxon>Bacillati</taxon>
        <taxon>Actinomycetota</taxon>
        <taxon>Actinomycetes</taxon>
        <taxon>Micrococcales</taxon>
        <taxon>Microbacteriaceae</taxon>
        <taxon>Microbacterium</taxon>
    </lineage>
</organism>
<evidence type="ECO:0000259" key="7">
    <source>
        <dbReference type="PROSITE" id="PS50929"/>
    </source>
</evidence>
<dbReference type="InterPro" id="IPR027417">
    <property type="entry name" value="P-loop_NTPase"/>
</dbReference>
<feature type="transmembrane region" description="Helical" evidence="5">
    <location>
        <begin position="276"/>
        <end position="298"/>
    </location>
</feature>
<dbReference type="AlphaFoldDB" id="A0A9X1S1J5"/>